<feature type="compositionally biased region" description="Basic and acidic residues" evidence="3">
    <location>
        <begin position="980"/>
        <end position="991"/>
    </location>
</feature>
<evidence type="ECO:0000313" key="5">
    <source>
        <dbReference type="EMBL" id="KPI84356.1"/>
    </source>
</evidence>
<dbReference type="InterPro" id="IPR011993">
    <property type="entry name" value="PH-like_dom_sf"/>
</dbReference>
<feature type="compositionally biased region" description="Low complexity" evidence="3">
    <location>
        <begin position="909"/>
        <end position="926"/>
    </location>
</feature>
<dbReference type="Proteomes" id="UP000038009">
    <property type="component" value="Unassembled WGS sequence"/>
</dbReference>
<protein>
    <recommendedName>
        <fullName evidence="4">Serine/threonine-protein phosphatase 4 regulatory subunit 3-like central domain-containing protein</fullName>
    </recommendedName>
</protein>
<reference evidence="5 6" key="1">
    <citation type="journal article" date="2015" name="PLoS Pathog.">
        <title>Leptomonas seymouri: Adaptations to the Dixenous Life Cycle Analyzed by Genome Sequencing, Transcriptome Profiling and Co-infection with Leishmania donovani.</title>
        <authorList>
            <person name="Kraeva N."/>
            <person name="Butenko A."/>
            <person name="Hlavacova J."/>
            <person name="Kostygov A."/>
            <person name="Myskova J."/>
            <person name="Grybchuk D."/>
            <person name="Lestinova T."/>
            <person name="Votypka J."/>
            <person name="Volf P."/>
            <person name="Opperdoes F."/>
            <person name="Flegontov P."/>
            <person name="Lukes J."/>
            <person name="Yurchenko V."/>
        </authorList>
    </citation>
    <scope>NUCLEOTIDE SEQUENCE [LARGE SCALE GENOMIC DNA]</scope>
    <source>
        <strain evidence="5 6">ATCC 30220</strain>
    </source>
</reference>
<comment type="subcellular location">
    <subcellularLocation>
        <location evidence="1">Nucleus</location>
    </subcellularLocation>
</comment>
<accession>A0A0N0P3P1</accession>
<evidence type="ECO:0000313" key="6">
    <source>
        <dbReference type="Proteomes" id="UP000038009"/>
    </source>
</evidence>
<organism evidence="5 6">
    <name type="scientific">Leptomonas seymouri</name>
    <dbReference type="NCBI Taxonomy" id="5684"/>
    <lineage>
        <taxon>Eukaryota</taxon>
        <taxon>Discoba</taxon>
        <taxon>Euglenozoa</taxon>
        <taxon>Kinetoplastea</taxon>
        <taxon>Metakinetoplastina</taxon>
        <taxon>Trypanosomatida</taxon>
        <taxon>Trypanosomatidae</taxon>
        <taxon>Leishmaniinae</taxon>
        <taxon>Leptomonas</taxon>
    </lineage>
</organism>
<dbReference type="Pfam" id="PF04802">
    <property type="entry name" value="PP4R3"/>
    <property type="match status" value="1"/>
</dbReference>
<name>A0A0N0P3P1_LEPSE</name>
<dbReference type="EMBL" id="LJSK01000266">
    <property type="protein sequence ID" value="KPI84356.1"/>
    <property type="molecule type" value="Genomic_DNA"/>
</dbReference>
<dbReference type="PANTHER" id="PTHR23318">
    <property type="entry name" value="ATP SYNTHASE GAMMA-RELATED"/>
    <property type="match status" value="1"/>
</dbReference>
<comment type="caution">
    <text evidence="5">The sequence shown here is derived from an EMBL/GenBank/DDBJ whole genome shotgun (WGS) entry which is preliminary data.</text>
</comment>
<evidence type="ECO:0000256" key="3">
    <source>
        <dbReference type="SAM" id="MobiDB-lite"/>
    </source>
</evidence>
<feature type="compositionally biased region" description="Low complexity" evidence="3">
    <location>
        <begin position="875"/>
        <end position="902"/>
    </location>
</feature>
<dbReference type="GO" id="GO:0005654">
    <property type="term" value="C:nucleoplasm"/>
    <property type="evidence" value="ECO:0007669"/>
    <property type="project" value="TreeGrafter"/>
</dbReference>
<evidence type="ECO:0000256" key="2">
    <source>
        <dbReference type="ARBA" id="ARBA00023242"/>
    </source>
</evidence>
<dbReference type="AlphaFoldDB" id="A0A0N0P3P1"/>
<proteinExistence type="predicted"/>
<dbReference type="InterPro" id="IPR006887">
    <property type="entry name" value="P4R3-like_central_dom"/>
</dbReference>
<dbReference type="Gene3D" id="2.30.29.30">
    <property type="entry name" value="Pleckstrin-homology domain (PH domain)/Phosphotyrosine-binding domain (PTB)"/>
    <property type="match status" value="1"/>
</dbReference>
<gene>
    <name evidence="5" type="ORF">ABL78_6585</name>
</gene>
<dbReference type="GO" id="GO:0030289">
    <property type="term" value="C:protein phosphatase 4 complex"/>
    <property type="evidence" value="ECO:0007669"/>
    <property type="project" value="TreeGrafter"/>
</dbReference>
<feature type="compositionally biased region" description="Acidic residues" evidence="3">
    <location>
        <begin position="850"/>
        <end position="874"/>
    </location>
</feature>
<keyword evidence="6" id="KW-1185">Reference proteome</keyword>
<evidence type="ECO:0000256" key="1">
    <source>
        <dbReference type="ARBA" id="ARBA00004123"/>
    </source>
</evidence>
<dbReference type="VEuPathDB" id="TriTrypDB:Lsey_0266_0020"/>
<dbReference type="PANTHER" id="PTHR23318:SF0">
    <property type="entry name" value="SERINE_THREONINE-PROTEIN PHOSPHATASE 4 REGULATORY SUBUNIT 3"/>
    <property type="match status" value="1"/>
</dbReference>
<keyword evidence="2" id="KW-0539">Nucleus</keyword>
<feature type="domain" description="Serine/threonine-protein phosphatase 4 regulatory subunit 3-like central" evidence="4">
    <location>
        <begin position="166"/>
        <end position="480"/>
    </location>
</feature>
<dbReference type="GO" id="GO:0072542">
    <property type="term" value="F:protein phosphatase activator activity"/>
    <property type="evidence" value="ECO:0007669"/>
    <property type="project" value="TreeGrafter"/>
</dbReference>
<dbReference type="OMA" id="DCIDIVQ"/>
<sequence>MESAEPPTKAKLFASHESGQWTEIGLGVVSVVTETLPASLTDGGLLSTGGKRGKAGDEEAGTKLAARLQMFSLDSSNDLLLSSYVSLDDIYTIQGDTILMWYDEAVSNDIACSFNSKDGCDMIYRQIKAFQQAERLRRVQDERVPTIADKFLVHPRNLTSILEAAETQNKRFGLYVRDDASYFIKLAQLFHSSLKASDTATAERVAAIVLALLQPPYSTDGKIIAQFVENECIDDCIDIVQYGLGRRDKASGFVSFEERRATFHDPCHLSDAMKSRIHVLYSCGFLKDLIPLSLEPADVASYSLLSTFTLRFTMSMLTELCASPTILPSAFQQAVEGVRIDSPSSDPASIEPSKVAHVFELAAFVGEIAKTVKNAMIGVDMRTEIFSSLVHVGLLPFLTTVMECALRYYDPPASYPVQQWVVRAPRAIQLVCDTLYSCATHFPECVEDLVAESNAAPNRCLLQMLLHAIAVVRTSAEAQSVVDAVQCCSVGVPLTLAMFGDNTELEARRHEVLRYWIEGNAVDRPPLFHLASYVVSVLSEAAQLSGGGSSSTTTTRADGTLQLSVVAERRIVYSLRLITAIISKIDTTRCGSFMEVLTLSKLIPALAGTLERPMRRLANLQSSVTSFIAAALGRRDARLVPLFAVSSPPDSPNLLHSALLLFLQCSHRDNILSSSLAHLLSAVCEGVHREKLNYSSTLSGMGSLGPSPFVTLLRGEDSISKAEQNASPTAASARPFESIASTVLAQFGERLAVAAPLLYERLQKALEETPEQAQQAEVETSSIASSMERSAMSSFSDFDAAAIDFGLEPPLRTPALDAVTEERLNSLTRSLTTSDEDEDPLADLSSIEAGSEDNEEDAEETPMADATEASDEVTAEAPAAADVGAGAAHTAPPSSSSHMPTANGATRISSCSSSSPLSPSLTAAPTSPNPSPVGGLQSIDPPSGRGSLLEDEENRLPRRLSVKRGRSDADKPENEEEEADAKRMRAEESAA</sequence>
<feature type="region of interest" description="Disordered" evidence="3">
    <location>
        <begin position="829"/>
        <end position="991"/>
    </location>
</feature>
<dbReference type="InterPro" id="IPR051137">
    <property type="entry name" value="PP4R3-like"/>
</dbReference>
<evidence type="ECO:0000259" key="4">
    <source>
        <dbReference type="Pfam" id="PF04802"/>
    </source>
</evidence>
<dbReference type="OrthoDB" id="27483at2759"/>